<evidence type="ECO:0000256" key="1">
    <source>
        <dbReference type="PROSITE-ProRule" id="PRU00703"/>
    </source>
</evidence>
<name>A0A518CJ59_9PLAN</name>
<evidence type="ECO:0000259" key="3">
    <source>
        <dbReference type="PROSITE" id="PS51371"/>
    </source>
</evidence>
<dbReference type="EMBL" id="CP036281">
    <property type="protein sequence ID" value="QDU79265.1"/>
    <property type="molecule type" value="Genomic_DNA"/>
</dbReference>
<dbReference type="InterPro" id="IPR000644">
    <property type="entry name" value="CBS_dom"/>
</dbReference>
<gene>
    <name evidence="4" type="ORF">Pla110_09710</name>
</gene>
<organism evidence="4 5">
    <name type="scientific">Polystyrenella longa</name>
    <dbReference type="NCBI Taxonomy" id="2528007"/>
    <lineage>
        <taxon>Bacteria</taxon>
        <taxon>Pseudomonadati</taxon>
        <taxon>Planctomycetota</taxon>
        <taxon>Planctomycetia</taxon>
        <taxon>Planctomycetales</taxon>
        <taxon>Planctomycetaceae</taxon>
        <taxon>Polystyrenella</taxon>
    </lineage>
</organism>
<dbReference type="SUPFAM" id="SSF54631">
    <property type="entry name" value="CBS-domain pair"/>
    <property type="match status" value="1"/>
</dbReference>
<sequence length="206" mass="23039">MRITAGDLMNSDVERLQENQCLMDAARLFLSEELSQIYIISEEQEFLGLLTDYALIKARLSGLGWDEQIARLISRSVTTIAATADISTVIPLFREGHGNVVPVLHEGFLVGELKRNAVLQIMLALDPSCTLTSLQELEDESNLEKQCESDMKQDQFKSEQTLSMPMAGEQPRPTLEKVIPAPHLQSRPQGMISSLNAPEDLFRDRP</sequence>
<accession>A0A518CJ59</accession>
<dbReference type="InterPro" id="IPR046342">
    <property type="entry name" value="CBS_dom_sf"/>
</dbReference>
<keyword evidence="5" id="KW-1185">Reference proteome</keyword>
<keyword evidence="1" id="KW-0129">CBS domain</keyword>
<dbReference type="Proteomes" id="UP000317178">
    <property type="component" value="Chromosome"/>
</dbReference>
<dbReference type="Pfam" id="PF00571">
    <property type="entry name" value="CBS"/>
    <property type="match status" value="1"/>
</dbReference>
<dbReference type="RefSeq" id="WP_144993733.1">
    <property type="nucleotide sequence ID" value="NZ_CP036281.1"/>
</dbReference>
<evidence type="ECO:0000256" key="2">
    <source>
        <dbReference type="SAM" id="MobiDB-lite"/>
    </source>
</evidence>
<protein>
    <submittedName>
        <fullName evidence="4">CBS domain protein</fullName>
    </submittedName>
</protein>
<evidence type="ECO:0000313" key="5">
    <source>
        <dbReference type="Proteomes" id="UP000317178"/>
    </source>
</evidence>
<feature type="domain" description="CBS" evidence="3">
    <location>
        <begin position="9"/>
        <end position="67"/>
    </location>
</feature>
<feature type="region of interest" description="Disordered" evidence="2">
    <location>
        <begin position="151"/>
        <end position="206"/>
    </location>
</feature>
<dbReference type="AlphaFoldDB" id="A0A518CJ59"/>
<dbReference type="CDD" id="cd02205">
    <property type="entry name" value="CBS_pair_SF"/>
    <property type="match status" value="1"/>
</dbReference>
<dbReference type="PROSITE" id="PS51371">
    <property type="entry name" value="CBS"/>
    <property type="match status" value="1"/>
</dbReference>
<dbReference type="KEGG" id="plon:Pla110_09710"/>
<reference evidence="4 5" key="1">
    <citation type="submission" date="2019-02" db="EMBL/GenBank/DDBJ databases">
        <title>Deep-cultivation of Planctomycetes and their phenomic and genomic characterization uncovers novel biology.</title>
        <authorList>
            <person name="Wiegand S."/>
            <person name="Jogler M."/>
            <person name="Boedeker C."/>
            <person name="Pinto D."/>
            <person name="Vollmers J."/>
            <person name="Rivas-Marin E."/>
            <person name="Kohn T."/>
            <person name="Peeters S.H."/>
            <person name="Heuer A."/>
            <person name="Rast P."/>
            <person name="Oberbeckmann S."/>
            <person name="Bunk B."/>
            <person name="Jeske O."/>
            <person name="Meyerdierks A."/>
            <person name="Storesund J.E."/>
            <person name="Kallscheuer N."/>
            <person name="Luecker S."/>
            <person name="Lage O.M."/>
            <person name="Pohl T."/>
            <person name="Merkel B.J."/>
            <person name="Hornburger P."/>
            <person name="Mueller R.-W."/>
            <person name="Bruemmer F."/>
            <person name="Labrenz M."/>
            <person name="Spormann A.M."/>
            <person name="Op den Camp H."/>
            <person name="Overmann J."/>
            <person name="Amann R."/>
            <person name="Jetten M.S.M."/>
            <person name="Mascher T."/>
            <person name="Medema M.H."/>
            <person name="Devos D.P."/>
            <person name="Kaster A.-K."/>
            <person name="Ovreas L."/>
            <person name="Rohde M."/>
            <person name="Galperin M.Y."/>
            <person name="Jogler C."/>
        </authorList>
    </citation>
    <scope>NUCLEOTIDE SEQUENCE [LARGE SCALE GENOMIC DNA]</scope>
    <source>
        <strain evidence="4 5">Pla110</strain>
    </source>
</reference>
<dbReference type="OrthoDB" id="213170at2"/>
<dbReference type="Gene3D" id="3.10.580.10">
    <property type="entry name" value="CBS-domain"/>
    <property type="match status" value="1"/>
</dbReference>
<evidence type="ECO:0000313" key="4">
    <source>
        <dbReference type="EMBL" id="QDU79265.1"/>
    </source>
</evidence>
<proteinExistence type="predicted"/>
<feature type="compositionally biased region" description="Polar residues" evidence="2">
    <location>
        <begin position="186"/>
        <end position="196"/>
    </location>
</feature>